<evidence type="ECO:0000256" key="1">
    <source>
        <dbReference type="ARBA" id="ARBA00006484"/>
    </source>
</evidence>
<evidence type="ECO:0000256" key="2">
    <source>
        <dbReference type="ARBA" id="ARBA00023002"/>
    </source>
</evidence>
<evidence type="ECO:0000259" key="4">
    <source>
        <dbReference type="SMART" id="SM00822"/>
    </source>
</evidence>
<dbReference type="SMART" id="SM00822">
    <property type="entry name" value="PKS_KR"/>
    <property type="match status" value="1"/>
</dbReference>
<evidence type="ECO:0000313" key="5">
    <source>
        <dbReference type="EMBL" id="KAF2488703.1"/>
    </source>
</evidence>
<keyword evidence="6" id="KW-1185">Reference proteome</keyword>
<dbReference type="PANTHER" id="PTHR43976:SF16">
    <property type="entry name" value="SHORT-CHAIN DEHYDROGENASE_REDUCTASE FAMILY PROTEIN"/>
    <property type="match status" value="1"/>
</dbReference>
<organism evidence="5 6">
    <name type="scientific">Lophium mytilinum</name>
    <dbReference type="NCBI Taxonomy" id="390894"/>
    <lineage>
        <taxon>Eukaryota</taxon>
        <taxon>Fungi</taxon>
        <taxon>Dikarya</taxon>
        <taxon>Ascomycota</taxon>
        <taxon>Pezizomycotina</taxon>
        <taxon>Dothideomycetes</taxon>
        <taxon>Pleosporomycetidae</taxon>
        <taxon>Mytilinidiales</taxon>
        <taxon>Mytilinidiaceae</taxon>
        <taxon>Lophium</taxon>
    </lineage>
</organism>
<evidence type="ECO:0000256" key="3">
    <source>
        <dbReference type="RuleBase" id="RU000363"/>
    </source>
</evidence>
<dbReference type="InterPro" id="IPR057326">
    <property type="entry name" value="KR_dom"/>
</dbReference>
<protein>
    <submittedName>
        <fullName evidence="5">NAD(P)-binding protein</fullName>
    </submittedName>
</protein>
<evidence type="ECO:0000313" key="6">
    <source>
        <dbReference type="Proteomes" id="UP000799750"/>
    </source>
</evidence>
<dbReference type="GO" id="GO:0016491">
    <property type="term" value="F:oxidoreductase activity"/>
    <property type="evidence" value="ECO:0007669"/>
    <property type="project" value="UniProtKB-KW"/>
</dbReference>
<keyword evidence="2" id="KW-0560">Oxidoreductase</keyword>
<dbReference type="Pfam" id="PF00106">
    <property type="entry name" value="adh_short"/>
    <property type="match status" value="1"/>
</dbReference>
<reference evidence="5" key="1">
    <citation type="journal article" date="2020" name="Stud. Mycol.">
        <title>101 Dothideomycetes genomes: a test case for predicting lifestyles and emergence of pathogens.</title>
        <authorList>
            <person name="Haridas S."/>
            <person name="Albert R."/>
            <person name="Binder M."/>
            <person name="Bloem J."/>
            <person name="Labutti K."/>
            <person name="Salamov A."/>
            <person name="Andreopoulos B."/>
            <person name="Baker S."/>
            <person name="Barry K."/>
            <person name="Bills G."/>
            <person name="Bluhm B."/>
            <person name="Cannon C."/>
            <person name="Castanera R."/>
            <person name="Culley D."/>
            <person name="Daum C."/>
            <person name="Ezra D."/>
            <person name="Gonzalez J."/>
            <person name="Henrissat B."/>
            <person name="Kuo A."/>
            <person name="Liang C."/>
            <person name="Lipzen A."/>
            <person name="Lutzoni F."/>
            <person name="Magnuson J."/>
            <person name="Mondo S."/>
            <person name="Nolan M."/>
            <person name="Ohm R."/>
            <person name="Pangilinan J."/>
            <person name="Park H.-J."/>
            <person name="Ramirez L."/>
            <person name="Alfaro M."/>
            <person name="Sun H."/>
            <person name="Tritt A."/>
            <person name="Yoshinaga Y."/>
            <person name="Zwiers L.-H."/>
            <person name="Turgeon B."/>
            <person name="Goodwin S."/>
            <person name="Spatafora J."/>
            <person name="Crous P."/>
            <person name="Grigoriev I."/>
        </authorList>
    </citation>
    <scope>NUCLEOTIDE SEQUENCE</scope>
    <source>
        <strain evidence="5">CBS 269.34</strain>
    </source>
</reference>
<proteinExistence type="inferred from homology"/>
<dbReference type="PANTHER" id="PTHR43976">
    <property type="entry name" value="SHORT CHAIN DEHYDROGENASE"/>
    <property type="match status" value="1"/>
</dbReference>
<dbReference type="PRINTS" id="PR00080">
    <property type="entry name" value="SDRFAMILY"/>
</dbReference>
<dbReference type="InterPro" id="IPR036291">
    <property type="entry name" value="NAD(P)-bd_dom_sf"/>
</dbReference>
<gene>
    <name evidence="5" type="ORF">BU16DRAFT_225397</name>
</gene>
<comment type="similarity">
    <text evidence="1 3">Belongs to the short-chain dehydrogenases/reductases (SDR) family.</text>
</comment>
<dbReference type="OrthoDB" id="1274115at2759"/>
<dbReference type="InterPro" id="IPR002347">
    <property type="entry name" value="SDR_fam"/>
</dbReference>
<dbReference type="InterPro" id="IPR051911">
    <property type="entry name" value="SDR_oxidoreductase"/>
</dbReference>
<dbReference type="AlphaFoldDB" id="A0A6A6QAQ8"/>
<name>A0A6A6QAQ8_9PEZI</name>
<dbReference type="EMBL" id="MU004202">
    <property type="protein sequence ID" value="KAF2488703.1"/>
    <property type="molecule type" value="Genomic_DNA"/>
</dbReference>
<dbReference type="Gene3D" id="3.40.50.720">
    <property type="entry name" value="NAD(P)-binding Rossmann-like Domain"/>
    <property type="match status" value="1"/>
</dbReference>
<accession>A0A6A6QAQ8</accession>
<dbReference type="PRINTS" id="PR00081">
    <property type="entry name" value="GDHRDH"/>
</dbReference>
<dbReference type="CDD" id="cd05374">
    <property type="entry name" value="17beta-HSD-like_SDR_c"/>
    <property type="match status" value="1"/>
</dbReference>
<sequence length="305" mass="33161">MNPVNQTPYQLPADATWLITGCSSGIGRAIAEFIASKPNQRLVATARNPSSLGYLSDSNTNILKLALDVASPTSVENAFKAAAAHFGASFHIDVVVNNAGYSLAGDTEAATEEETHNELETNFFGTVRVTMAAVKVMRQHKEHRGGVIYNISSIAGVCAFPGHAFYHAGKFAVEGWSESVAQEMHPDWNINFCIVEPGAIKTNFEFSSMKHTKPHEAYAGEDMPARKMDAFVKEHLHAGVGVEPIAVARVLYHVADRGEKVPLHLPLTATAIQLITMKLQGRLEELETVKDLSAIDKGEPQFKLH</sequence>
<dbReference type="Proteomes" id="UP000799750">
    <property type="component" value="Unassembled WGS sequence"/>
</dbReference>
<dbReference type="SUPFAM" id="SSF51735">
    <property type="entry name" value="NAD(P)-binding Rossmann-fold domains"/>
    <property type="match status" value="1"/>
</dbReference>
<feature type="domain" description="Ketoreductase" evidence="4">
    <location>
        <begin position="15"/>
        <end position="203"/>
    </location>
</feature>